<comment type="caution">
    <text evidence="1">The sequence shown here is derived from an EMBL/GenBank/DDBJ whole genome shotgun (WGS) entry which is preliminary data.</text>
</comment>
<organism evidence="1 2">
    <name type="scientific">Mediterraneibacter gnavus</name>
    <name type="common">Ruminococcus gnavus</name>
    <dbReference type="NCBI Taxonomy" id="33038"/>
    <lineage>
        <taxon>Bacteria</taxon>
        <taxon>Bacillati</taxon>
        <taxon>Bacillota</taxon>
        <taxon>Clostridia</taxon>
        <taxon>Lachnospirales</taxon>
        <taxon>Lachnospiraceae</taxon>
        <taxon>Mediterraneibacter</taxon>
    </lineage>
</organism>
<proteinExistence type="predicted"/>
<gene>
    <name evidence="1" type="ORF">O4N78_07370</name>
</gene>
<name>A0AAW6K1K3_MEDGN</name>
<dbReference type="AlphaFoldDB" id="A0AAW6K1K3"/>
<evidence type="ECO:0000313" key="1">
    <source>
        <dbReference type="EMBL" id="MDE1203394.1"/>
    </source>
</evidence>
<dbReference type="Proteomes" id="UP001149331">
    <property type="component" value="Unassembled WGS sequence"/>
</dbReference>
<dbReference type="RefSeq" id="WP_118401392.1">
    <property type="nucleotide sequence ID" value="NZ_JAPZEG010000007.1"/>
</dbReference>
<sequence>MKKIKIGKPYIENSHNDKVRLCSNIERNGDESVLYYEVEREYRQFLNDDRCDAFVVGLINSCMFDGSDIVCDGVVTEQLLFQLNMYYIPLISDLFSDMNPIHILAKTTNESVKNQGAIGTGNSGGVDSTYTMLKYSKDELKSFKLTHVLFTNISTNDDDEDRIRRLFERDLPLKVEAAHYMGLIPISVYTNLYSFYKQPGIFNHYFAQQYCSAPLALGKLFKAYYFSSTFKANDFSMDENFIVSSGRYDIFSLKTLTTSNLAFYSAGTEVDRMDKLEYIVDSDYSKKYLQVCAVEQSAGGKNKAAKLNCGYCNKCGRMIGLFYAQGKLEDYKNIFDLSFFYENKAKFIAKNVEADQGAFSKEVVKMLKKNHKYPVGTSFYRPYYHIRYKLAKNDKLVKFYHKIRGIED</sequence>
<dbReference type="CDD" id="cd01986">
    <property type="entry name" value="AANH-like"/>
    <property type="match status" value="1"/>
</dbReference>
<protein>
    <recommendedName>
        <fullName evidence="3">7-cyano-7-deazaguanine synthase</fullName>
    </recommendedName>
</protein>
<evidence type="ECO:0000313" key="2">
    <source>
        <dbReference type="Proteomes" id="UP001149331"/>
    </source>
</evidence>
<dbReference type="EMBL" id="JAPZEG010000007">
    <property type="protein sequence ID" value="MDE1203394.1"/>
    <property type="molecule type" value="Genomic_DNA"/>
</dbReference>
<reference evidence="1" key="1">
    <citation type="submission" date="2022-12" db="EMBL/GenBank/DDBJ databases">
        <title>Genome of R. gnavus strain RSHDN_120.</title>
        <authorList>
            <person name="Abdugheni R."/>
        </authorList>
    </citation>
    <scope>NUCLEOTIDE SEQUENCE</scope>
    <source>
        <strain evidence="1">RSHDN_120</strain>
    </source>
</reference>
<evidence type="ECO:0008006" key="3">
    <source>
        <dbReference type="Google" id="ProtNLM"/>
    </source>
</evidence>
<accession>A0AAW6K1K3</accession>